<dbReference type="InterPro" id="IPR012319">
    <property type="entry name" value="FPG_cat"/>
</dbReference>
<evidence type="ECO:0000256" key="14">
    <source>
        <dbReference type="ARBA" id="ARBA00023204"/>
    </source>
</evidence>
<dbReference type="PROSITE" id="PS01242">
    <property type="entry name" value="ZF_FPG_1"/>
    <property type="match status" value="1"/>
</dbReference>
<comment type="cofactor">
    <cofactor evidence="2">
        <name>Zn(2+)</name>
        <dbReference type="ChEBI" id="CHEBI:29105"/>
    </cofactor>
</comment>
<dbReference type="EC" id="4.2.99.18" evidence="6"/>
<keyword evidence="12" id="KW-0862">Zinc</keyword>
<dbReference type="AlphaFoldDB" id="A0AAW4MST4"/>
<evidence type="ECO:0000259" key="23">
    <source>
        <dbReference type="PROSITE" id="PS51068"/>
    </source>
</evidence>
<comment type="caution">
    <text evidence="24">The sequence shown here is derived from an EMBL/GenBank/DDBJ whole genome shotgun (WGS) entry which is preliminary data.</text>
</comment>
<dbReference type="GO" id="GO:0006284">
    <property type="term" value="P:base-excision repair"/>
    <property type="evidence" value="ECO:0007669"/>
    <property type="project" value="InterPro"/>
</dbReference>
<keyword evidence="9" id="KW-0227">DNA damage</keyword>
<evidence type="ECO:0000256" key="20">
    <source>
        <dbReference type="ARBA" id="ARBA00079333"/>
    </source>
</evidence>
<dbReference type="CDD" id="cd08966">
    <property type="entry name" value="EcFpg-like_N"/>
    <property type="match status" value="1"/>
</dbReference>
<evidence type="ECO:0000256" key="9">
    <source>
        <dbReference type="ARBA" id="ARBA00022763"/>
    </source>
</evidence>
<dbReference type="EC" id="3.2.2.23" evidence="5"/>
<keyword evidence="17 24" id="KW-0326">Glycosidase</keyword>
<evidence type="ECO:0000256" key="5">
    <source>
        <dbReference type="ARBA" id="ARBA00012024"/>
    </source>
</evidence>
<proteinExistence type="inferred from homology"/>
<dbReference type="Pfam" id="PF06831">
    <property type="entry name" value="H2TH"/>
    <property type="match status" value="1"/>
</dbReference>
<dbReference type="GO" id="GO:0140078">
    <property type="term" value="F:class I DNA-(apurinic or apyrimidinic site) endonuclease activity"/>
    <property type="evidence" value="ECO:0007669"/>
    <property type="project" value="UniProtKB-EC"/>
</dbReference>
<dbReference type="NCBIfam" id="NF002211">
    <property type="entry name" value="PRK01103.1"/>
    <property type="match status" value="1"/>
</dbReference>
<dbReference type="FunFam" id="3.20.190.10:FF:000001">
    <property type="entry name" value="Formamidopyrimidine-DNA glycosylase"/>
    <property type="match status" value="1"/>
</dbReference>
<evidence type="ECO:0000256" key="1">
    <source>
        <dbReference type="ARBA" id="ARBA00001668"/>
    </source>
</evidence>
<dbReference type="SMART" id="SM00898">
    <property type="entry name" value="Fapy_DNA_glyco"/>
    <property type="match status" value="1"/>
</dbReference>
<dbReference type="InterPro" id="IPR015887">
    <property type="entry name" value="DNA_glyclase_Znf_dom_DNA_BS"/>
</dbReference>
<dbReference type="GO" id="GO:0003690">
    <property type="term" value="F:double-stranded DNA binding"/>
    <property type="evidence" value="ECO:0007669"/>
    <property type="project" value="UniProtKB-ARBA"/>
</dbReference>
<evidence type="ECO:0000256" key="7">
    <source>
        <dbReference type="ARBA" id="ARBA00016240"/>
    </source>
</evidence>
<organism evidence="24 26">
    <name type="scientific">Catenibacterium mitsuokai</name>
    <dbReference type="NCBI Taxonomy" id="100886"/>
    <lineage>
        <taxon>Bacteria</taxon>
        <taxon>Bacillati</taxon>
        <taxon>Bacillota</taxon>
        <taxon>Erysipelotrichia</taxon>
        <taxon>Erysipelotrichales</taxon>
        <taxon>Coprobacillaceae</taxon>
        <taxon>Catenibacterium</taxon>
    </lineage>
</organism>
<dbReference type="NCBIfam" id="TIGR00577">
    <property type="entry name" value="fpg"/>
    <property type="match status" value="1"/>
</dbReference>
<dbReference type="GO" id="GO:0003684">
    <property type="term" value="F:damaged DNA binding"/>
    <property type="evidence" value="ECO:0007669"/>
    <property type="project" value="InterPro"/>
</dbReference>
<keyword evidence="15 24" id="KW-0456">Lyase</keyword>
<evidence type="ECO:0000256" key="19">
    <source>
        <dbReference type="ARBA" id="ARBA00044632"/>
    </source>
</evidence>
<accession>A0AAW4MST4</accession>
<dbReference type="Pfam" id="PF01149">
    <property type="entry name" value="Fapy_DNA_glyco"/>
    <property type="match status" value="1"/>
</dbReference>
<evidence type="ECO:0000256" key="13">
    <source>
        <dbReference type="ARBA" id="ARBA00023125"/>
    </source>
</evidence>
<evidence type="ECO:0000256" key="8">
    <source>
        <dbReference type="ARBA" id="ARBA00022723"/>
    </source>
</evidence>
<evidence type="ECO:0000256" key="2">
    <source>
        <dbReference type="ARBA" id="ARBA00001947"/>
    </source>
</evidence>
<evidence type="ECO:0000313" key="24">
    <source>
        <dbReference type="EMBL" id="MBV3382772.1"/>
    </source>
</evidence>
<evidence type="ECO:0000259" key="22">
    <source>
        <dbReference type="PROSITE" id="PS51066"/>
    </source>
</evidence>
<evidence type="ECO:0000256" key="10">
    <source>
        <dbReference type="ARBA" id="ARBA00022771"/>
    </source>
</evidence>
<dbReference type="Pfam" id="PF06827">
    <property type="entry name" value="zf-FPG_IleRS"/>
    <property type="match status" value="1"/>
</dbReference>
<reference evidence="24 27" key="1">
    <citation type="submission" date="2021-06" db="EMBL/GenBank/DDBJ databases">
        <title>Collection of gut derived symbiotic bacterial strains cultured from healthy donors.</title>
        <authorList>
            <person name="Lin H."/>
            <person name="Littmann E."/>
            <person name="Pamer E.G."/>
        </authorList>
    </citation>
    <scope>NUCLEOTIDE SEQUENCE</scope>
    <source>
        <strain evidence="25 27">MSK.21.70</strain>
        <strain evidence="24">MSK.21.82</strain>
    </source>
</reference>
<feature type="domain" description="Formamidopyrimidine-DNA glycosylase catalytic" evidence="23">
    <location>
        <begin position="2"/>
        <end position="113"/>
    </location>
</feature>
<evidence type="ECO:0000313" key="25">
    <source>
        <dbReference type="EMBL" id="MBV3392792.1"/>
    </source>
</evidence>
<gene>
    <name evidence="24" type="primary">mutM</name>
    <name evidence="24" type="ORF">KSV97_05985</name>
    <name evidence="25" type="ORF">KSW06_05935</name>
</gene>
<keyword evidence="8" id="KW-0479">Metal-binding</keyword>
<comment type="similarity">
    <text evidence="3">Belongs to the FPG family.</text>
</comment>
<name>A0AAW4MST4_9FIRM</name>
<feature type="domain" description="FPG-type" evidence="22">
    <location>
        <begin position="235"/>
        <end position="267"/>
    </location>
</feature>
<keyword evidence="13" id="KW-0238">DNA-binding</keyword>
<evidence type="ECO:0000313" key="27">
    <source>
        <dbReference type="Proteomes" id="UP001197492"/>
    </source>
</evidence>
<dbReference type="GO" id="GO:0034039">
    <property type="term" value="F:8-oxo-7,8-dihydroguanine DNA N-glycosylase activity"/>
    <property type="evidence" value="ECO:0007669"/>
    <property type="project" value="TreeGrafter"/>
</dbReference>
<dbReference type="SMART" id="SM01232">
    <property type="entry name" value="H2TH"/>
    <property type="match status" value="1"/>
</dbReference>
<comment type="subunit">
    <text evidence="4">Monomer.</text>
</comment>
<dbReference type="EMBL" id="JAHOEF010000030">
    <property type="protein sequence ID" value="MBV3382772.1"/>
    <property type="molecule type" value="Genomic_DNA"/>
</dbReference>
<evidence type="ECO:0000256" key="6">
    <source>
        <dbReference type="ARBA" id="ARBA00012720"/>
    </source>
</evidence>
<dbReference type="GO" id="GO:0008270">
    <property type="term" value="F:zinc ion binding"/>
    <property type="evidence" value="ECO:0007669"/>
    <property type="project" value="UniProtKB-KW"/>
</dbReference>
<evidence type="ECO:0000256" key="17">
    <source>
        <dbReference type="ARBA" id="ARBA00023295"/>
    </source>
</evidence>
<evidence type="ECO:0000256" key="21">
    <source>
        <dbReference type="PROSITE-ProRule" id="PRU00391"/>
    </source>
</evidence>
<evidence type="ECO:0000256" key="18">
    <source>
        <dbReference type="ARBA" id="ARBA00030638"/>
    </source>
</evidence>
<dbReference type="InterPro" id="IPR010663">
    <property type="entry name" value="Znf_FPG/IleRS"/>
</dbReference>
<dbReference type="FunFam" id="1.10.8.50:FF:000003">
    <property type="entry name" value="Formamidopyrimidine-DNA glycosylase"/>
    <property type="match status" value="1"/>
</dbReference>
<dbReference type="InterPro" id="IPR015886">
    <property type="entry name" value="H2TH_FPG"/>
</dbReference>
<keyword evidence="11 24" id="KW-0378">Hydrolase</keyword>
<dbReference type="PROSITE" id="PS51066">
    <property type="entry name" value="ZF_FPG_2"/>
    <property type="match status" value="1"/>
</dbReference>
<dbReference type="PROSITE" id="PS51068">
    <property type="entry name" value="FPG_CAT"/>
    <property type="match status" value="1"/>
</dbReference>
<keyword evidence="14" id="KW-0234">DNA repair</keyword>
<keyword evidence="27" id="KW-1185">Reference proteome</keyword>
<comment type="catalytic activity">
    <reaction evidence="1">
        <text>Hydrolysis of DNA containing ring-opened 7-methylguanine residues, releasing 2,6-diamino-4-hydroxy-5-(N-methyl)formamidopyrimidine.</text>
        <dbReference type="EC" id="3.2.2.23"/>
    </reaction>
</comment>
<dbReference type="RefSeq" id="WP_217747605.1">
    <property type="nucleotide sequence ID" value="NZ_JAHOEB010000028.1"/>
</dbReference>
<dbReference type="InterPro" id="IPR020629">
    <property type="entry name" value="FPG_Glyclase"/>
</dbReference>
<evidence type="ECO:0000256" key="12">
    <source>
        <dbReference type="ARBA" id="ARBA00022833"/>
    </source>
</evidence>
<evidence type="ECO:0000313" key="26">
    <source>
        <dbReference type="Proteomes" id="UP001196408"/>
    </source>
</evidence>
<dbReference type="PANTHER" id="PTHR22993">
    <property type="entry name" value="FORMAMIDOPYRIMIDINE-DNA GLYCOSYLASE"/>
    <property type="match status" value="1"/>
</dbReference>
<dbReference type="Proteomes" id="UP001197492">
    <property type="component" value="Unassembled WGS sequence"/>
</dbReference>
<dbReference type="Proteomes" id="UP001196408">
    <property type="component" value="Unassembled WGS sequence"/>
</dbReference>
<sequence length="270" mass="31449">MPELPEVETVRRTLKNFVLHKTIDSIEVRYPRIIDGDVETFVTTLIHQSICDIDRYGKYLIFILDHDAFISHLRMEGKYNIKMKDEPYDKHDHIIFHMTDGTDLRYNDTRKFGRMQLVDKEHYREYPPLNRLGQEPMDASFDYIYPRIHQSHLPIKQLLLDQSIFTGIGNIYANEICFRMGMDPRTRGDRLSKKRILELIEVSSTILKEAIAQGGTTIHSFDANGIHGLFQVTLSVHAQTTCSKCKGPIKKITIAGRGTYYCPHCQKRRY</sequence>
<keyword evidence="10 21" id="KW-0863">Zinc-finger</keyword>
<dbReference type="GeneID" id="301323499"/>
<evidence type="ECO:0000256" key="11">
    <source>
        <dbReference type="ARBA" id="ARBA00022801"/>
    </source>
</evidence>
<dbReference type="InterPro" id="IPR000214">
    <property type="entry name" value="Znf_DNA_glyclase/AP_lyase"/>
</dbReference>
<dbReference type="PANTHER" id="PTHR22993:SF9">
    <property type="entry name" value="FORMAMIDOPYRIMIDINE-DNA GLYCOSYLASE"/>
    <property type="match status" value="1"/>
</dbReference>
<comment type="catalytic activity">
    <reaction evidence="19">
        <text>2'-deoxyribonucleotide-(2'-deoxyribose 5'-phosphate)-2'-deoxyribonucleotide-DNA = a 3'-end 2'-deoxyribonucleotide-(2,3-dehydro-2,3-deoxyribose 5'-phosphate)-DNA + a 5'-end 5'-phospho-2'-deoxyribonucleoside-DNA + H(+)</text>
        <dbReference type="Rhea" id="RHEA:66592"/>
        <dbReference type="Rhea" id="RHEA-COMP:13180"/>
        <dbReference type="Rhea" id="RHEA-COMP:16897"/>
        <dbReference type="Rhea" id="RHEA-COMP:17067"/>
        <dbReference type="ChEBI" id="CHEBI:15378"/>
        <dbReference type="ChEBI" id="CHEBI:136412"/>
        <dbReference type="ChEBI" id="CHEBI:157695"/>
        <dbReference type="ChEBI" id="CHEBI:167181"/>
        <dbReference type="EC" id="4.2.99.18"/>
    </reaction>
</comment>
<protein>
    <recommendedName>
        <fullName evidence="7">Formamidopyrimidine-DNA glycosylase</fullName>
        <ecNumber evidence="5">3.2.2.23</ecNumber>
        <ecNumber evidence="6">4.2.99.18</ecNumber>
    </recommendedName>
    <alternativeName>
        <fullName evidence="18 20">DNA-(apurinic or apyrimidinic site) lyase MutM</fullName>
    </alternativeName>
</protein>
<evidence type="ECO:0000256" key="15">
    <source>
        <dbReference type="ARBA" id="ARBA00023239"/>
    </source>
</evidence>
<evidence type="ECO:0000256" key="4">
    <source>
        <dbReference type="ARBA" id="ARBA00011245"/>
    </source>
</evidence>
<keyword evidence="16" id="KW-0511">Multifunctional enzyme</keyword>
<evidence type="ECO:0000256" key="3">
    <source>
        <dbReference type="ARBA" id="ARBA00009409"/>
    </source>
</evidence>
<evidence type="ECO:0000256" key="16">
    <source>
        <dbReference type="ARBA" id="ARBA00023268"/>
    </source>
</evidence>
<dbReference type="EMBL" id="JAHOEL010000029">
    <property type="protein sequence ID" value="MBV3392792.1"/>
    <property type="molecule type" value="Genomic_DNA"/>
</dbReference>